<evidence type="ECO:0000256" key="7">
    <source>
        <dbReference type="ARBA" id="ARBA00023125"/>
    </source>
</evidence>
<dbReference type="InterPro" id="IPR004868">
    <property type="entry name" value="DNA-dir_DNA_pol_B_mt/vir"/>
</dbReference>
<dbReference type="RefSeq" id="XP_034246763.1">
    <property type="nucleotide sequence ID" value="XM_034390872.1"/>
</dbReference>
<evidence type="ECO:0000256" key="6">
    <source>
        <dbReference type="ARBA" id="ARBA00022932"/>
    </source>
</evidence>
<dbReference type="Pfam" id="PF03175">
    <property type="entry name" value="DNA_pol_B_2"/>
    <property type="match status" value="1"/>
</dbReference>
<sequence length="1200" mass="138029">MKNSISVHTLDLESEDMIDDPDYFLIHNRDSISKILQEELKAKKQFKYKLDINVNFYREVDGESDFVAAWFGPAYSTVLHLKDIEQSLDFVIPDALERVRDYNTNGSGWHIFSTLKIVIKVVQYSPLSGGCMGDAPSWVKNSKSVTNIVCAKNDCFPIHVLFKLLKPDKHDSRRTYKQLEKNMHLLDMTNISLPVPLDQINRFESQNPQISVNVYYSATVKRDGCSIPKLYPIRVSKKEASIPVDLLILPHKGERQNLEKMLFDTDVTSFEEGGGEEAGSFLTDGLKQRKKTGFHYCLINNLSRLLRPAKQTNRRIFVCRKCLLTFRNENVFNTHDSLCSPDNPQVCNMPKEHNKFLQFSKPSARLKPWFTIYGDFECILSKTQLDENTDMGKSSTTTLQNHTPFAYAYIVLDHTGQVVRRCSPRIFRDSFANVAAEFLREIDELYCKVLLPRMKERGIHMTEEEKLKHYAATHCEICGRRFNSTVLKVAHHDHKTSRYLATICDRDNLEIRQTKKVPVIFHSSASYDTHLLMGGLAEVADKSDRIMVIPRTKEKYVGFSWKCLTFLDSLSFLNSSLDTLAKGLSSSELRYLHQHFKDDPMREIKIQLLSKKGFFPYSFLDSSERLSLKTLPPRSEFFNDLTQEELSPEDYEHACQVFKVFKCRNLGDYAAVYLACDVLLLSCVFEAFRSMAFDCYKIEPTAFYSLPGFSLQAALLMCNAKVELLTDREMLLMVNGAIRGGMTVCSHRYSKANNKDLADFDPGKPSTYITAWDANGMYALAQKGALPTGNFRWLETEELDNIDVFQLSPLDKTGYFFEVELTVPDDPAIHEYLSDFPPAPVLKKVNIDDLSPYQQNHWNRPAQMQEKLILDLTDKQKYVLHYLTLRCYAELGIKFVIKRGISFSQDNWLSPYIDFNTGMRQKATTSFAKSLFKLLLNSLFGKLMERKELRRRVVLAVGKKSVVRYASKPSFYDFTVIKPNFVAIELKQTSVTLDVPFICGATVLEISKCFMYSMFYKVIRPSFQNPPRLQYMDTDCFVLLIESDDLIKELKPLAKHIFDFSNLSPNHELYDRSNALKLGLLKDEVAGQTISEFIGLKSKMYYIKTSESEKKIGKGIHRSALRSQVTRDHYFNAVFNKQSSPYRVHFTTFKTDGKHNIQTVKQVKLSVNNYCDKRKFEDDLIHCTPFGFKGDASRIRMPCF</sequence>
<keyword evidence="6" id="KW-0239">DNA-directed DNA polymerase</keyword>
<dbReference type="GO" id="GO:0000166">
    <property type="term" value="F:nucleotide binding"/>
    <property type="evidence" value="ECO:0007669"/>
    <property type="project" value="InterPro"/>
</dbReference>
<dbReference type="PANTHER" id="PTHR31511">
    <property type="entry name" value="PROTEIN CBG23764"/>
    <property type="match status" value="1"/>
</dbReference>
<dbReference type="GO" id="GO:0042575">
    <property type="term" value="C:DNA polymerase complex"/>
    <property type="evidence" value="ECO:0007669"/>
    <property type="project" value="UniProtKB-ARBA"/>
</dbReference>
<comment type="catalytic activity">
    <reaction evidence="8">
        <text>DNA(n) + a 2'-deoxyribonucleoside 5'-triphosphate = DNA(n+1) + diphosphate</text>
        <dbReference type="Rhea" id="RHEA:22508"/>
        <dbReference type="Rhea" id="RHEA-COMP:17339"/>
        <dbReference type="Rhea" id="RHEA-COMP:17340"/>
        <dbReference type="ChEBI" id="CHEBI:33019"/>
        <dbReference type="ChEBI" id="CHEBI:61560"/>
        <dbReference type="ChEBI" id="CHEBI:173112"/>
        <dbReference type="EC" id="2.7.7.7"/>
    </reaction>
</comment>
<gene>
    <name evidence="11" type="primary">LOC117648370</name>
</gene>
<accession>A0A6P8Z2P9</accession>
<evidence type="ECO:0000256" key="1">
    <source>
        <dbReference type="ARBA" id="ARBA00005755"/>
    </source>
</evidence>
<evidence type="ECO:0000256" key="5">
    <source>
        <dbReference type="ARBA" id="ARBA00022705"/>
    </source>
</evidence>
<keyword evidence="10" id="KW-1185">Reference proteome</keyword>
<evidence type="ECO:0000313" key="11">
    <source>
        <dbReference type="RefSeq" id="XP_034246763.1"/>
    </source>
</evidence>
<evidence type="ECO:0000259" key="9">
    <source>
        <dbReference type="Pfam" id="PF03175"/>
    </source>
</evidence>
<dbReference type="Proteomes" id="UP000515158">
    <property type="component" value="Unplaced"/>
</dbReference>
<evidence type="ECO:0000256" key="8">
    <source>
        <dbReference type="ARBA" id="ARBA00049244"/>
    </source>
</evidence>
<name>A0A6P8Z2P9_THRPL</name>
<evidence type="ECO:0000256" key="4">
    <source>
        <dbReference type="ARBA" id="ARBA00022695"/>
    </source>
</evidence>
<keyword evidence="4" id="KW-0548">Nucleotidyltransferase</keyword>
<dbReference type="GO" id="GO:0006260">
    <property type="term" value="P:DNA replication"/>
    <property type="evidence" value="ECO:0007669"/>
    <property type="project" value="UniProtKB-KW"/>
</dbReference>
<protein>
    <recommendedName>
        <fullName evidence="2">DNA-directed DNA polymerase</fullName>
        <ecNumber evidence="2">2.7.7.7</ecNumber>
    </recommendedName>
</protein>
<dbReference type="SUPFAM" id="SSF53098">
    <property type="entry name" value="Ribonuclease H-like"/>
    <property type="match status" value="1"/>
</dbReference>
<feature type="domain" description="DNA-directed DNA polymerase family B mitochondria/virus" evidence="9">
    <location>
        <begin position="515"/>
        <end position="942"/>
    </location>
</feature>
<evidence type="ECO:0000313" key="10">
    <source>
        <dbReference type="Proteomes" id="UP000515158"/>
    </source>
</evidence>
<comment type="similarity">
    <text evidence="1">Belongs to the DNA polymerase type-B family.</text>
</comment>
<keyword evidence="5" id="KW-0235">DNA replication</keyword>
<dbReference type="GO" id="GO:0003887">
    <property type="term" value="F:DNA-directed DNA polymerase activity"/>
    <property type="evidence" value="ECO:0007669"/>
    <property type="project" value="UniProtKB-KW"/>
</dbReference>
<organism evidence="11">
    <name type="scientific">Thrips palmi</name>
    <name type="common">Melon thrips</name>
    <dbReference type="NCBI Taxonomy" id="161013"/>
    <lineage>
        <taxon>Eukaryota</taxon>
        <taxon>Metazoa</taxon>
        <taxon>Ecdysozoa</taxon>
        <taxon>Arthropoda</taxon>
        <taxon>Hexapoda</taxon>
        <taxon>Insecta</taxon>
        <taxon>Pterygota</taxon>
        <taxon>Neoptera</taxon>
        <taxon>Paraneoptera</taxon>
        <taxon>Thysanoptera</taxon>
        <taxon>Terebrantia</taxon>
        <taxon>Thripoidea</taxon>
        <taxon>Thripidae</taxon>
        <taxon>Thrips</taxon>
    </lineage>
</organism>
<dbReference type="InParanoid" id="A0A6P8Z2P9"/>
<dbReference type="AlphaFoldDB" id="A0A6P8Z2P9"/>
<dbReference type="GO" id="GO:0003677">
    <property type="term" value="F:DNA binding"/>
    <property type="evidence" value="ECO:0007669"/>
    <property type="project" value="UniProtKB-KW"/>
</dbReference>
<evidence type="ECO:0000256" key="3">
    <source>
        <dbReference type="ARBA" id="ARBA00022679"/>
    </source>
</evidence>
<dbReference type="InterPro" id="IPR043502">
    <property type="entry name" value="DNA/RNA_pol_sf"/>
</dbReference>
<evidence type="ECO:0000256" key="2">
    <source>
        <dbReference type="ARBA" id="ARBA00012417"/>
    </source>
</evidence>
<dbReference type="InterPro" id="IPR012337">
    <property type="entry name" value="RNaseH-like_sf"/>
</dbReference>
<dbReference type="SUPFAM" id="SSF56672">
    <property type="entry name" value="DNA/RNA polymerases"/>
    <property type="match status" value="1"/>
</dbReference>
<dbReference type="GeneID" id="117648370"/>
<dbReference type="OrthoDB" id="8191949at2759"/>
<dbReference type="EC" id="2.7.7.7" evidence="2"/>
<dbReference type="KEGG" id="tpal:117648370"/>
<proteinExistence type="inferred from homology"/>
<reference evidence="11" key="1">
    <citation type="submission" date="2025-08" db="UniProtKB">
        <authorList>
            <consortium name="RefSeq"/>
        </authorList>
    </citation>
    <scope>IDENTIFICATION</scope>
    <source>
        <tissue evidence="11">Total insect</tissue>
    </source>
</reference>
<keyword evidence="3" id="KW-0808">Transferase</keyword>
<dbReference type="PANTHER" id="PTHR31511:SF12">
    <property type="entry name" value="RHO TERMINATION FACTOR N-TERMINAL DOMAIN-CONTAINING PROTEIN"/>
    <property type="match status" value="1"/>
</dbReference>
<keyword evidence="7" id="KW-0238">DNA-binding</keyword>